<evidence type="ECO:0000313" key="1">
    <source>
        <dbReference type="EMBL" id="ERG69328.1"/>
    </source>
</evidence>
<proteinExistence type="predicted"/>
<keyword evidence="2" id="KW-1185">Reference proteome</keyword>
<reference evidence="1 2" key="1">
    <citation type="journal article" date="2011" name="Stand. Genomic Sci.">
        <title>High quality draft genome sequence of Segniliparus rugosus CDC 945(T)= (ATCC BAA-974(T)).</title>
        <authorList>
            <person name="Earl A.M."/>
            <person name="Desjardins C.A."/>
            <person name="Fitzgerald M.G."/>
            <person name="Arachchi H.M."/>
            <person name="Zeng Q."/>
            <person name="Mehta T."/>
            <person name="Griggs A."/>
            <person name="Birren B.W."/>
            <person name="Toney N.C."/>
            <person name="Carr J."/>
            <person name="Posey J."/>
            <person name="Butler W.R."/>
        </authorList>
    </citation>
    <scope>NUCLEOTIDE SEQUENCE [LARGE SCALE GENOMIC DNA]</scope>
    <source>
        <strain evidence="2">ATCC BAA-974 / DSM 45345 / CCUG 50838 / CIP 108380 / JCM 13579 / CDC 945</strain>
    </source>
</reference>
<accession>U1N946</accession>
<protein>
    <submittedName>
        <fullName evidence="1">Uncharacterized protein</fullName>
    </submittedName>
</protein>
<sequence>MKKTNRPQSPYARNRPGPALCSFSPAPMNSPVPIAPPMPIIWICRFPSPLW</sequence>
<dbReference type="AlphaFoldDB" id="U1N946"/>
<dbReference type="Proteomes" id="UP000004816">
    <property type="component" value="Unassembled WGS sequence"/>
</dbReference>
<gene>
    <name evidence="1" type="ORF">HMPREF9336_04219</name>
</gene>
<comment type="caution">
    <text evidence="1">The sequence shown here is derived from an EMBL/GenBank/DDBJ whole genome shotgun (WGS) entry which is preliminary data.</text>
</comment>
<organism evidence="1 2">
    <name type="scientific">Segniliparus rugosus (strain ATCC BAA-974 / DSM 45345 / CCUG 50838 / CIP 108380 / JCM 13579 / CDC 945)</name>
    <dbReference type="NCBI Taxonomy" id="679197"/>
    <lineage>
        <taxon>Bacteria</taxon>
        <taxon>Bacillati</taxon>
        <taxon>Actinomycetota</taxon>
        <taxon>Actinomycetes</taxon>
        <taxon>Mycobacteriales</taxon>
        <taxon>Segniliparaceae</taxon>
        <taxon>Segniliparus</taxon>
    </lineage>
</organism>
<evidence type="ECO:0000313" key="2">
    <source>
        <dbReference type="Proteomes" id="UP000004816"/>
    </source>
</evidence>
<dbReference type="EMBL" id="ACZI02000002">
    <property type="protein sequence ID" value="ERG69328.1"/>
    <property type="molecule type" value="Genomic_DNA"/>
</dbReference>
<name>U1N946_SEGRC</name>
<dbReference type="HOGENOM" id="CLU_3103692_0_0_11"/>